<accession>A0A074ZZM1</accession>
<organism evidence="1 2">
    <name type="scientific">Opisthorchis viverrini</name>
    <name type="common">Southeast Asian liver fluke</name>
    <dbReference type="NCBI Taxonomy" id="6198"/>
    <lineage>
        <taxon>Eukaryota</taxon>
        <taxon>Metazoa</taxon>
        <taxon>Spiralia</taxon>
        <taxon>Lophotrochozoa</taxon>
        <taxon>Platyhelminthes</taxon>
        <taxon>Trematoda</taxon>
        <taxon>Digenea</taxon>
        <taxon>Opisthorchiida</taxon>
        <taxon>Opisthorchiata</taxon>
        <taxon>Opisthorchiidae</taxon>
        <taxon>Opisthorchis</taxon>
    </lineage>
</organism>
<dbReference type="KEGG" id="ovi:T265_01408"/>
<dbReference type="EMBL" id="KL596633">
    <property type="protein sequence ID" value="KER32531.1"/>
    <property type="molecule type" value="Genomic_DNA"/>
</dbReference>
<dbReference type="GeneID" id="20315596"/>
<gene>
    <name evidence="1" type="ORF">T265_01408</name>
</gene>
<name>A0A074ZZM1_OPIVI</name>
<keyword evidence="2" id="KW-1185">Reference proteome</keyword>
<reference evidence="1 2" key="1">
    <citation type="submission" date="2013-11" db="EMBL/GenBank/DDBJ databases">
        <title>Opisthorchis viverrini - life in the bile duct.</title>
        <authorList>
            <person name="Young N.D."/>
            <person name="Nagarajan N."/>
            <person name="Lin S.J."/>
            <person name="Korhonen P.K."/>
            <person name="Jex A.R."/>
            <person name="Hall R.S."/>
            <person name="Safavi-Hemami H."/>
            <person name="Kaewkong W."/>
            <person name="Bertrand D."/>
            <person name="Gao S."/>
            <person name="Seet Q."/>
            <person name="Wongkham S."/>
            <person name="Teh B.T."/>
            <person name="Wongkham C."/>
            <person name="Intapan P.M."/>
            <person name="Maleewong W."/>
            <person name="Yang X."/>
            <person name="Hu M."/>
            <person name="Wang Z."/>
            <person name="Hofmann A."/>
            <person name="Sternberg P.W."/>
            <person name="Tan P."/>
            <person name="Wang J."/>
            <person name="Gasser R.B."/>
        </authorList>
    </citation>
    <scope>NUCLEOTIDE SEQUENCE [LARGE SCALE GENOMIC DNA]</scope>
</reference>
<dbReference type="Proteomes" id="UP000054324">
    <property type="component" value="Unassembled WGS sequence"/>
</dbReference>
<dbReference type="RefSeq" id="XP_009163698.1">
    <property type="nucleotide sequence ID" value="XM_009165434.1"/>
</dbReference>
<dbReference type="CTD" id="20315596"/>
<protein>
    <submittedName>
        <fullName evidence="1">Uncharacterized protein</fullName>
    </submittedName>
</protein>
<evidence type="ECO:0000313" key="2">
    <source>
        <dbReference type="Proteomes" id="UP000054324"/>
    </source>
</evidence>
<proteinExistence type="predicted"/>
<dbReference type="AlphaFoldDB" id="A0A074ZZM1"/>
<sequence>MSQSGTKGWRAPVRLHCHTIFDVEIFKQTETKGAPDNHVTRSETRQPKVSLAEDPCYEYAAQVFLHTITGLRIQSVVQIHQMTFNAPEECVAGLEEWLMNQMTFHSDE</sequence>
<evidence type="ECO:0000313" key="1">
    <source>
        <dbReference type="EMBL" id="KER32531.1"/>
    </source>
</evidence>